<sequence length="141" mass="16485">MNSFSIFFKSGGGDKISDVNKYWQKITKIFDKMSEYSYSTDIDKFHIEMRLDGDFLRFGDPEGCSNLRLFKKKRMIANTISFGENIYTDENVLSEFLIKNLILAFEQMIVRLKKEKLNIDGEALLADLNKYISGFHKEKVR</sequence>
<protein>
    <submittedName>
        <fullName evidence="1">Uncharacterized protein</fullName>
    </submittedName>
</protein>
<dbReference type="EMBL" id="RQYS01000097">
    <property type="protein sequence ID" value="RRD56823.1"/>
    <property type="molecule type" value="Genomic_DNA"/>
</dbReference>
<proteinExistence type="predicted"/>
<dbReference type="Proteomes" id="UP000278609">
    <property type="component" value="Unassembled WGS sequence"/>
</dbReference>
<dbReference type="OrthoDB" id="1148788at2"/>
<dbReference type="AlphaFoldDB" id="A0A3P1XIY9"/>
<dbReference type="RefSeq" id="WP_124752749.1">
    <property type="nucleotide sequence ID" value="NZ_RQYS01000097.1"/>
</dbReference>
<evidence type="ECO:0000313" key="1">
    <source>
        <dbReference type="EMBL" id="RRD56823.1"/>
    </source>
</evidence>
<accession>A0A3P1XIY9</accession>
<gene>
    <name evidence="1" type="ORF">EII40_13530</name>
</gene>
<reference evidence="1 2" key="1">
    <citation type="submission" date="2018-11" db="EMBL/GenBank/DDBJ databases">
        <title>Genomes From Bacteria Associated with the Canine Oral Cavity: a Test Case for Automated Genome-Based Taxonomic Assignment.</title>
        <authorList>
            <person name="Coil D.A."/>
            <person name="Jospin G."/>
            <person name="Darling A.E."/>
            <person name="Wallis C."/>
            <person name="Davis I.J."/>
            <person name="Harris S."/>
            <person name="Eisen J.A."/>
            <person name="Holcombe L.J."/>
            <person name="O'Flynn C."/>
        </authorList>
    </citation>
    <scope>NUCLEOTIDE SEQUENCE [LARGE SCALE GENOMIC DNA]</scope>
    <source>
        <strain evidence="1 2">OH2617_COT-023</strain>
    </source>
</reference>
<name>A0A3P1XIY9_TANFO</name>
<comment type="caution">
    <text evidence="1">The sequence shown here is derived from an EMBL/GenBank/DDBJ whole genome shotgun (WGS) entry which is preliminary data.</text>
</comment>
<organism evidence="1 2">
    <name type="scientific">Tannerella forsythia</name>
    <name type="common">Bacteroides forsythus</name>
    <dbReference type="NCBI Taxonomy" id="28112"/>
    <lineage>
        <taxon>Bacteria</taxon>
        <taxon>Pseudomonadati</taxon>
        <taxon>Bacteroidota</taxon>
        <taxon>Bacteroidia</taxon>
        <taxon>Bacteroidales</taxon>
        <taxon>Tannerellaceae</taxon>
        <taxon>Tannerella</taxon>
    </lineage>
</organism>
<evidence type="ECO:0000313" key="2">
    <source>
        <dbReference type="Proteomes" id="UP000278609"/>
    </source>
</evidence>